<evidence type="ECO:0000313" key="1">
    <source>
        <dbReference type="EMBL" id="KZT08904.1"/>
    </source>
</evidence>
<name>A0A165FFQ4_9APHY</name>
<evidence type="ECO:0000313" key="2">
    <source>
        <dbReference type="Proteomes" id="UP000076871"/>
    </source>
</evidence>
<keyword evidence="2" id="KW-1185">Reference proteome</keyword>
<dbReference type="GeneID" id="63829291"/>
<dbReference type="InParanoid" id="A0A165FFQ4"/>
<dbReference type="RefSeq" id="XP_040766644.1">
    <property type="nucleotide sequence ID" value="XM_040912263.1"/>
</dbReference>
<sequence>MGSSVGSPEPPAPATSSSKYLDIIRNTSGVLKQVLVDYGKPWPSAKDLRLLVLTNAHAEMEHIFHHIQNVRLDQVFLMEVFERECFLLITEINQLGLQLKAVEGWFDEPSKYPSV</sequence>
<accession>A0A165FFQ4</accession>
<proteinExistence type="predicted"/>
<organism evidence="1 2">
    <name type="scientific">Laetiporus sulphureus 93-53</name>
    <dbReference type="NCBI Taxonomy" id="1314785"/>
    <lineage>
        <taxon>Eukaryota</taxon>
        <taxon>Fungi</taxon>
        <taxon>Dikarya</taxon>
        <taxon>Basidiomycota</taxon>
        <taxon>Agaricomycotina</taxon>
        <taxon>Agaricomycetes</taxon>
        <taxon>Polyporales</taxon>
        <taxon>Laetiporus</taxon>
    </lineage>
</organism>
<reference evidence="1 2" key="1">
    <citation type="journal article" date="2016" name="Mol. Biol. Evol.">
        <title>Comparative Genomics of Early-Diverging Mushroom-Forming Fungi Provides Insights into the Origins of Lignocellulose Decay Capabilities.</title>
        <authorList>
            <person name="Nagy L.G."/>
            <person name="Riley R."/>
            <person name="Tritt A."/>
            <person name="Adam C."/>
            <person name="Daum C."/>
            <person name="Floudas D."/>
            <person name="Sun H."/>
            <person name="Yadav J.S."/>
            <person name="Pangilinan J."/>
            <person name="Larsson K.H."/>
            <person name="Matsuura K."/>
            <person name="Barry K."/>
            <person name="Labutti K."/>
            <person name="Kuo R."/>
            <person name="Ohm R.A."/>
            <person name="Bhattacharya S.S."/>
            <person name="Shirouzu T."/>
            <person name="Yoshinaga Y."/>
            <person name="Martin F.M."/>
            <person name="Grigoriev I.V."/>
            <person name="Hibbett D.S."/>
        </authorList>
    </citation>
    <scope>NUCLEOTIDE SEQUENCE [LARGE SCALE GENOMIC DNA]</scope>
    <source>
        <strain evidence="1 2">93-53</strain>
    </source>
</reference>
<dbReference type="Proteomes" id="UP000076871">
    <property type="component" value="Unassembled WGS sequence"/>
</dbReference>
<dbReference type="AlphaFoldDB" id="A0A165FFQ4"/>
<dbReference type="EMBL" id="KV427613">
    <property type="protein sequence ID" value="KZT08904.1"/>
    <property type="molecule type" value="Genomic_DNA"/>
</dbReference>
<gene>
    <name evidence="1" type="ORF">LAESUDRAFT_757089</name>
</gene>
<protein>
    <submittedName>
        <fullName evidence="1">Uncharacterized protein</fullName>
    </submittedName>
</protein>